<organism evidence="1 2">
    <name type="scientific">Daphnia magna</name>
    <dbReference type="NCBI Taxonomy" id="35525"/>
    <lineage>
        <taxon>Eukaryota</taxon>
        <taxon>Metazoa</taxon>
        <taxon>Ecdysozoa</taxon>
        <taxon>Arthropoda</taxon>
        <taxon>Crustacea</taxon>
        <taxon>Branchiopoda</taxon>
        <taxon>Diplostraca</taxon>
        <taxon>Cladocera</taxon>
        <taxon>Anomopoda</taxon>
        <taxon>Daphniidae</taxon>
        <taxon>Daphnia</taxon>
    </lineage>
</organism>
<name>A0ABQ9ZDT3_9CRUS</name>
<sequence>MSHSHVGTSDDSKAFIELFAKLEFVLVIERISSLRLCLIVVVFTPASSFPSLPSPHRLSSLPHHRRLRLCLIVVVVFAGRLSRKNLKLRDDTFVSCY</sequence>
<comment type="caution">
    <text evidence="1">The sequence shown here is derived from an EMBL/GenBank/DDBJ whole genome shotgun (WGS) entry which is preliminary data.</text>
</comment>
<gene>
    <name evidence="1" type="ORF">OUZ56_019940</name>
</gene>
<dbReference type="Proteomes" id="UP001234178">
    <property type="component" value="Unassembled WGS sequence"/>
</dbReference>
<proteinExistence type="predicted"/>
<reference evidence="1 2" key="1">
    <citation type="journal article" date="2023" name="Nucleic Acids Res.">
        <title>The hologenome of Daphnia magna reveals possible DNA methylation and microbiome-mediated evolution of the host genome.</title>
        <authorList>
            <person name="Chaturvedi A."/>
            <person name="Li X."/>
            <person name="Dhandapani V."/>
            <person name="Marshall H."/>
            <person name="Kissane S."/>
            <person name="Cuenca-Cambronero M."/>
            <person name="Asole G."/>
            <person name="Calvet F."/>
            <person name="Ruiz-Romero M."/>
            <person name="Marangio P."/>
            <person name="Guigo R."/>
            <person name="Rago D."/>
            <person name="Mirbahai L."/>
            <person name="Eastwood N."/>
            <person name="Colbourne J.K."/>
            <person name="Zhou J."/>
            <person name="Mallon E."/>
            <person name="Orsini L."/>
        </authorList>
    </citation>
    <scope>NUCLEOTIDE SEQUENCE [LARGE SCALE GENOMIC DNA]</scope>
    <source>
        <strain evidence="1">LRV0_1</strain>
    </source>
</reference>
<accession>A0ABQ9ZDT3</accession>
<keyword evidence="2" id="KW-1185">Reference proteome</keyword>
<evidence type="ECO:0000313" key="2">
    <source>
        <dbReference type="Proteomes" id="UP001234178"/>
    </source>
</evidence>
<evidence type="ECO:0000313" key="1">
    <source>
        <dbReference type="EMBL" id="KAK4010809.1"/>
    </source>
</evidence>
<dbReference type="EMBL" id="JAOYFB010000003">
    <property type="protein sequence ID" value="KAK4010809.1"/>
    <property type="molecule type" value="Genomic_DNA"/>
</dbReference>
<protein>
    <submittedName>
        <fullName evidence="1">Uncharacterized protein</fullName>
    </submittedName>
</protein>